<organism evidence="4 5">
    <name type="scientific">Lactuca sativa</name>
    <name type="common">Garden lettuce</name>
    <dbReference type="NCBI Taxonomy" id="4236"/>
    <lineage>
        <taxon>Eukaryota</taxon>
        <taxon>Viridiplantae</taxon>
        <taxon>Streptophyta</taxon>
        <taxon>Embryophyta</taxon>
        <taxon>Tracheophyta</taxon>
        <taxon>Spermatophyta</taxon>
        <taxon>Magnoliopsida</taxon>
        <taxon>eudicotyledons</taxon>
        <taxon>Gunneridae</taxon>
        <taxon>Pentapetalae</taxon>
        <taxon>asterids</taxon>
        <taxon>campanulids</taxon>
        <taxon>Asterales</taxon>
        <taxon>Asteraceae</taxon>
        <taxon>Cichorioideae</taxon>
        <taxon>Cichorieae</taxon>
        <taxon>Lactucinae</taxon>
        <taxon>Lactuca</taxon>
    </lineage>
</organism>
<protein>
    <recommendedName>
        <fullName evidence="6">DUF659 domain-containing protein</fullName>
    </recommendedName>
</protein>
<name>A0A9R1XVG4_LACSA</name>
<evidence type="ECO:0000313" key="4">
    <source>
        <dbReference type="EMBL" id="KAJ0227334.1"/>
    </source>
</evidence>
<dbReference type="PANTHER" id="PTHR32166">
    <property type="entry name" value="OSJNBA0013A04.12 PROTEIN"/>
    <property type="match status" value="1"/>
</dbReference>
<dbReference type="InterPro" id="IPR008906">
    <property type="entry name" value="HATC_C_dom"/>
</dbReference>
<keyword evidence="5" id="KW-1185">Reference proteome</keyword>
<feature type="domain" description="DUF659" evidence="2">
    <location>
        <begin position="197"/>
        <end position="347"/>
    </location>
</feature>
<evidence type="ECO:0000313" key="5">
    <source>
        <dbReference type="Proteomes" id="UP000235145"/>
    </source>
</evidence>
<dbReference type="SUPFAM" id="SSF53098">
    <property type="entry name" value="Ribonuclease H-like"/>
    <property type="match status" value="1"/>
</dbReference>
<feature type="compositionally biased region" description="Low complexity" evidence="1">
    <location>
        <begin position="11"/>
        <end position="26"/>
    </location>
</feature>
<dbReference type="Pfam" id="PF05699">
    <property type="entry name" value="Dimer_Tnp_hAT"/>
    <property type="match status" value="1"/>
</dbReference>
<accession>A0A9R1XVG4</accession>
<evidence type="ECO:0000259" key="2">
    <source>
        <dbReference type="Pfam" id="PF04937"/>
    </source>
</evidence>
<feature type="domain" description="HAT C-terminal dimerisation" evidence="3">
    <location>
        <begin position="489"/>
        <end position="550"/>
    </location>
</feature>
<dbReference type="PANTHER" id="PTHR32166:SF74">
    <property type="entry name" value="OS05G0256350 PROTEIN"/>
    <property type="match status" value="1"/>
</dbReference>
<evidence type="ECO:0008006" key="6">
    <source>
        <dbReference type="Google" id="ProtNLM"/>
    </source>
</evidence>
<evidence type="ECO:0000259" key="3">
    <source>
        <dbReference type="Pfam" id="PF05699"/>
    </source>
</evidence>
<proteinExistence type="predicted"/>
<gene>
    <name evidence="4" type="ORF">LSAT_V11C100008550</name>
</gene>
<comment type="caution">
    <text evidence="4">The sequence shown here is derived from an EMBL/GenBank/DDBJ whole genome shotgun (WGS) entry which is preliminary data.</text>
</comment>
<feature type="region of interest" description="Disordered" evidence="1">
    <location>
        <begin position="1"/>
        <end position="26"/>
    </location>
</feature>
<dbReference type="Pfam" id="PF04937">
    <property type="entry name" value="DUF659"/>
    <property type="match status" value="1"/>
</dbReference>
<reference evidence="4 5" key="1">
    <citation type="journal article" date="2017" name="Nat. Commun.">
        <title>Genome assembly with in vitro proximity ligation data and whole-genome triplication in lettuce.</title>
        <authorList>
            <person name="Reyes-Chin-Wo S."/>
            <person name="Wang Z."/>
            <person name="Yang X."/>
            <person name="Kozik A."/>
            <person name="Arikit S."/>
            <person name="Song C."/>
            <person name="Xia L."/>
            <person name="Froenicke L."/>
            <person name="Lavelle D.O."/>
            <person name="Truco M.J."/>
            <person name="Xia R."/>
            <person name="Zhu S."/>
            <person name="Xu C."/>
            <person name="Xu H."/>
            <person name="Xu X."/>
            <person name="Cox K."/>
            <person name="Korf I."/>
            <person name="Meyers B.C."/>
            <person name="Michelmore R.W."/>
        </authorList>
    </citation>
    <scope>NUCLEOTIDE SEQUENCE [LARGE SCALE GENOMIC DNA]</scope>
    <source>
        <strain evidence="5">cv. Salinas</strain>
        <tissue evidence="4">Seedlings</tissue>
    </source>
</reference>
<sequence>MDGNSSHDSVNLPTTTTPTTNTRLDANTTSVNANKDMAWEWGAQTDPLKKTKYLVHLRVCGEITRLKEHLTHTGGNLLALRKKERKRTTKILRSTSCIDLSENDDEQDDTLQPQVKKRKFVSSSNVRGPIDDVYKSDRGKGKQTTLDKNNPIKEKFKNVAWKKITSVGLPFNSVYDEGFQDAINAIGEYGRGMPTASYHNMRVTLLKDVLEDTHKFVDLFRPQLKKFGCSIMFDFWKDGKQRSLINYLVNCPTGTVFLKSIDASEHIHNVEYIVKKVNEVIAEVGDENVVQFIIDNSSNYKAAGKILEEHHLKLFWTPCAAHCVNLIVQDIGKKEATIVTALTEARAIVVYIYNHGRILNMMRTLTKNREFHKSYLAKYMLHWWILFVWLTQKKDPQNEISKNLNDGNNDKKDWPVEFCLSFKQDAMTKFFIPYIQEYEANKQVMTRLYVAIDCLVPDEDENDTLRQELNLYIELNGEFGSPANKRSLTKVAPYIWWRSYGIDTPILRNFAITVLSQTCSASPFECNWSIFDTLHSKKINCLLQQKLNELENDDWTIPTEDELQDFVDGGDDLLWSGVQEEMGANVDTQPNIRSKRERYRDDDDDITDVGNDLDEEVNALNDIDSEVEPIPCD</sequence>
<dbReference type="InterPro" id="IPR012337">
    <property type="entry name" value="RNaseH-like_sf"/>
</dbReference>
<dbReference type="GO" id="GO:0046983">
    <property type="term" value="F:protein dimerization activity"/>
    <property type="evidence" value="ECO:0007669"/>
    <property type="project" value="InterPro"/>
</dbReference>
<feature type="region of interest" description="Disordered" evidence="1">
    <location>
        <begin position="102"/>
        <end position="123"/>
    </location>
</feature>
<dbReference type="InterPro" id="IPR007021">
    <property type="entry name" value="DUF659"/>
</dbReference>
<dbReference type="EMBL" id="NBSK02000001">
    <property type="protein sequence ID" value="KAJ0227334.1"/>
    <property type="molecule type" value="Genomic_DNA"/>
</dbReference>
<dbReference type="AlphaFoldDB" id="A0A9R1XVG4"/>
<evidence type="ECO:0000256" key="1">
    <source>
        <dbReference type="SAM" id="MobiDB-lite"/>
    </source>
</evidence>
<dbReference type="Proteomes" id="UP000235145">
    <property type="component" value="Unassembled WGS sequence"/>
</dbReference>